<dbReference type="OrthoDB" id="9768099at2"/>
<dbReference type="Pfam" id="PF13458">
    <property type="entry name" value="Peripla_BP_6"/>
    <property type="match status" value="1"/>
</dbReference>
<dbReference type="InterPro" id="IPR028081">
    <property type="entry name" value="Leu-bd"/>
</dbReference>
<organism evidence="5 6">
    <name type="scientific">Xanthobacter autotrophicus</name>
    <dbReference type="NCBI Taxonomy" id="280"/>
    <lineage>
        <taxon>Bacteria</taxon>
        <taxon>Pseudomonadati</taxon>
        <taxon>Pseudomonadota</taxon>
        <taxon>Alphaproteobacteria</taxon>
        <taxon>Hyphomicrobiales</taxon>
        <taxon>Xanthobacteraceae</taxon>
        <taxon>Xanthobacter</taxon>
    </lineage>
</organism>
<reference evidence="5 6" key="1">
    <citation type="submission" date="2019-05" db="EMBL/GenBank/DDBJ databases">
        <authorList>
            <person name="Zhou X."/>
        </authorList>
    </citation>
    <scope>NUCLEOTIDE SEQUENCE [LARGE SCALE GENOMIC DNA]</scope>
    <source>
        <strain evidence="5 6">DSM 432</strain>
    </source>
</reference>
<evidence type="ECO:0000256" key="3">
    <source>
        <dbReference type="ARBA" id="ARBA00022970"/>
    </source>
</evidence>
<evidence type="ECO:0000313" key="5">
    <source>
        <dbReference type="EMBL" id="TLX44312.1"/>
    </source>
</evidence>
<dbReference type="InterPro" id="IPR006311">
    <property type="entry name" value="TAT_signal"/>
</dbReference>
<evidence type="ECO:0000256" key="2">
    <source>
        <dbReference type="ARBA" id="ARBA00022729"/>
    </source>
</evidence>
<name>A0A6C1KJ38_XANAU</name>
<keyword evidence="2" id="KW-0732">Signal</keyword>
<dbReference type="PANTHER" id="PTHR30483:SF6">
    <property type="entry name" value="PERIPLASMIC BINDING PROTEIN OF ABC TRANSPORTER FOR NATURAL AMINO ACIDS"/>
    <property type="match status" value="1"/>
</dbReference>
<dbReference type="InterPro" id="IPR028082">
    <property type="entry name" value="Peripla_BP_I"/>
</dbReference>
<proteinExistence type="inferred from homology"/>
<comment type="caution">
    <text evidence="5">The sequence shown here is derived from an EMBL/GenBank/DDBJ whole genome shotgun (WGS) entry which is preliminary data.</text>
</comment>
<dbReference type="EMBL" id="VAUP01000010">
    <property type="protein sequence ID" value="TLX44312.1"/>
    <property type="molecule type" value="Genomic_DNA"/>
</dbReference>
<dbReference type="Proteomes" id="UP000305131">
    <property type="component" value="Unassembled WGS sequence"/>
</dbReference>
<dbReference type="InterPro" id="IPR051010">
    <property type="entry name" value="BCAA_transport"/>
</dbReference>
<accession>A0A6C1KJ38</accession>
<dbReference type="PANTHER" id="PTHR30483">
    <property type="entry name" value="LEUCINE-SPECIFIC-BINDING PROTEIN"/>
    <property type="match status" value="1"/>
</dbReference>
<dbReference type="Gene3D" id="3.40.50.2300">
    <property type="match status" value="2"/>
</dbReference>
<comment type="similarity">
    <text evidence="1">Belongs to the leucine-binding protein family.</text>
</comment>
<keyword evidence="3" id="KW-0813">Transport</keyword>
<evidence type="ECO:0000256" key="1">
    <source>
        <dbReference type="ARBA" id="ARBA00010062"/>
    </source>
</evidence>
<dbReference type="GO" id="GO:0006865">
    <property type="term" value="P:amino acid transport"/>
    <property type="evidence" value="ECO:0007669"/>
    <property type="project" value="UniProtKB-KW"/>
</dbReference>
<dbReference type="AlphaFoldDB" id="A0A6C1KJ38"/>
<evidence type="ECO:0000313" key="6">
    <source>
        <dbReference type="Proteomes" id="UP000305131"/>
    </source>
</evidence>
<evidence type="ECO:0000259" key="4">
    <source>
        <dbReference type="Pfam" id="PF13458"/>
    </source>
</evidence>
<gene>
    <name evidence="5" type="ORF">FBQ73_03665</name>
</gene>
<keyword evidence="3" id="KW-0029">Amino-acid transport</keyword>
<dbReference type="PROSITE" id="PS51318">
    <property type="entry name" value="TAT"/>
    <property type="match status" value="1"/>
</dbReference>
<feature type="domain" description="Leucine-binding protein" evidence="4">
    <location>
        <begin position="33"/>
        <end position="361"/>
    </location>
</feature>
<sequence length="410" mass="43324">MAMDLTRRLFLTGTTLAVAAPALLRHGLAQSEPIKVGSLVPLSGGGGPYGPEKAQAHKAVVELVNKQGGVLGRQVVLISENSETNPEAAVRAARKMIDADRVCAILGTWASSVTLGIMPLCQEANVVQIFTGSSDTLPNGDKKRLCYNLQPLNKAWCVALADLAAKRGELKIAFAGPKNDFAASMGESFSKALEKVGGKIVGEPLYYNPNQVSYRAEAERLISSGAPALFLAGYVTDLTPVYRELVRGGYQGKVFALSFAVGPQFKQAVGTAANGILHGSPVPPVGKDTYDAYLNLVGLKPNGQVQNSYGCAAYDEMNLLLLGIASAKSTEGPKIAEHIMKVANGPGERVTTFEQGAKLLAEGKTINYDGASSSADFLPNGMLKSRDFALYEIQGDKDVLLTTTTSEAEQ</sequence>
<dbReference type="SUPFAM" id="SSF53822">
    <property type="entry name" value="Periplasmic binding protein-like I"/>
    <property type="match status" value="1"/>
</dbReference>
<protein>
    <submittedName>
        <fullName evidence="5">Amino acid ABC transporter substrate-binding protein</fullName>
    </submittedName>
</protein>